<feature type="region of interest" description="Disordered" evidence="1">
    <location>
        <begin position="72"/>
        <end position="100"/>
    </location>
</feature>
<name>M7ZGG9_TRIUA</name>
<sequence length="333" mass="36805">MSKAKALVQRCLNLKKSTNGSWRILVLGRSPEKNLASTATWSHGLGVEQGSKANEGRGERCCCLLGGKARRSRARGGTGRTATRRTRPAKQEEKQRRSGLVVVTGEKQGVGGGRPWRRAAKVLPTASLTSDRGRWPWRGHHGHAARVPARRYKAREGGAGVACRSGGLVLRWLERGSRRLAARRRRCEGEGRRQRRVKRRLRLGRGAPACEAAVEGDGIEKRARGDRGTGKLLTSGLEAMERGASHENPPFRNNPIKIGIPVHKTFRRWGVLMIHFEYDGVSTLFFKVFDVEGRRLECCSGEEREADACSARGHSSSSSHWESSSSPELYETP</sequence>
<gene>
    <name evidence="2" type="ORF">TRIUR3_23401</name>
</gene>
<dbReference type="EMBL" id="KD220107">
    <property type="protein sequence ID" value="EMS51485.1"/>
    <property type="molecule type" value="Genomic_DNA"/>
</dbReference>
<organism evidence="2">
    <name type="scientific">Triticum urartu</name>
    <name type="common">Red wild einkorn</name>
    <name type="synonym">Crithodium urartu</name>
    <dbReference type="NCBI Taxonomy" id="4572"/>
    <lineage>
        <taxon>Eukaryota</taxon>
        <taxon>Viridiplantae</taxon>
        <taxon>Streptophyta</taxon>
        <taxon>Embryophyta</taxon>
        <taxon>Tracheophyta</taxon>
        <taxon>Spermatophyta</taxon>
        <taxon>Magnoliopsida</taxon>
        <taxon>Liliopsida</taxon>
        <taxon>Poales</taxon>
        <taxon>Poaceae</taxon>
        <taxon>BOP clade</taxon>
        <taxon>Pooideae</taxon>
        <taxon>Triticodae</taxon>
        <taxon>Triticeae</taxon>
        <taxon>Triticinae</taxon>
        <taxon>Triticum</taxon>
    </lineage>
</organism>
<protein>
    <submittedName>
        <fullName evidence="2">Uncharacterized protein</fullName>
    </submittedName>
</protein>
<accession>M7ZGG9</accession>
<evidence type="ECO:0000313" key="2">
    <source>
        <dbReference type="EMBL" id="EMS51485.1"/>
    </source>
</evidence>
<proteinExistence type="predicted"/>
<reference evidence="2" key="1">
    <citation type="journal article" date="2013" name="Nature">
        <title>Draft genome of the wheat A-genome progenitor Triticum urartu.</title>
        <authorList>
            <person name="Ling H.Q."/>
            <person name="Zhao S."/>
            <person name="Liu D."/>
            <person name="Wang J."/>
            <person name="Sun H."/>
            <person name="Zhang C."/>
            <person name="Fan H."/>
            <person name="Li D."/>
            <person name="Dong L."/>
            <person name="Tao Y."/>
            <person name="Gao C."/>
            <person name="Wu H."/>
            <person name="Li Y."/>
            <person name="Cui Y."/>
            <person name="Guo X."/>
            <person name="Zheng S."/>
            <person name="Wang B."/>
            <person name="Yu K."/>
            <person name="Liang Q."/>
            <person name="Yang W."/>
            <person name="Lou X."/>
            <person name="Chen J."/>
            <person name="Feng M."/>
            <person name="Jian J."/>
            <person name="Zhang X."/>
            <person name="Luo G."/>
            <person name="Jiang Y."/>
            <person name="Liu J."/>
            <person name="Wang Z."/>
            <person name="Sha Y."/>
            <person name="Zhang B."/>
            <person name="Wu H."/>
            <person name="Tang D."/>
            <person name="Shen Q."/>
            <person name="Xue P."/>
            <person name="Zou S."/>
            <person name="Wang X."/>
            <person name="Liu X."/>
            <person name="Wang F."/>
            <person name="Yang Y."/>
            <person name="An X."/>
            <person name="Dong Z."/>
            <person name="Zhang K."/>
            <person name="Zhang X."/>
            <person name="Luo M.C."/>
            <person name="Dvorak J."/>
            <person name="Tong Y."/>
            <person name="Wang J."/>
            <person name="Yang H."/>
            <person name="Li Z."/>
            <person name="Wang D."/>
            <person name="Zhang A."/>
            <person name="Wang J."/>
        </authorList>
    </citation>
    <scope>NUCLEOTIDE SEQUENCE</scope>
</reference>
<dbReference type="AlphaFoldDB" id="M7ZGG9"/>
<feature type="region of interest" description="Disordered" evidence="1">
    <location>
        <begin position="304"/>
        <end position="333"/>
    </location>
</feature>
<feature type="compositionally biased region" description="Low complexity" evidence="1">
    <location>
        <begin position="314"/>
        <end position="326"/>
    </location>
</feature>
<evidence type="ECO:0000256" key="1">
    <source>
        <dbReference type="SAM" id="MobiDB-lite"/>
    </source>
</evidence>